<keyword evidence="2 3" id="KW-0808">Transferase</keyword>
<dbReference type="GO" id="GO:0006633">
    <property type="term" value="P:fatty acid biosynthetic process"/>
    <property type="evidence" value="ECO:0007669"/>
    <property type="project" value="TreeGrafter"/>
</dbReference>
<accession>A0A919F078</accession>
<name>A0A919F078_9ACTN</name>
<dbReference type="InterPro" id="IPR000794">
    <property type="entry name" value="Beta-ketoacyl_synthase"/>
</dbReference>
<dbReference type="PANTHER" id="PTHR11712">
    <property type="entry name" value="POLYKETIDE SYNTHASE-RELATED"/>
    <property type="match status" value="1"/>
</dbReference>
<dbReference type="Pfam" id="PF00109">
    <property type="entry name" value="ketoacyl-synt"/>
    <property type="match status" value="1"/>
</dbReference>
<protein>
    <submittedName>
        <fullName evidence="5">3-oxoacyl-[acyl-carrier-protein] synthase 2</fullName>
    </submittedName>
</protein>
<dbReference type="AlphaFoldDB" id="A0A919F078"/>
<sequence length="412" mass="41414">MAVVDRSARVVVTGLGVLSPVGETLEDFWDSVVHAVVGTRPLQRPDAADFAGRLAGEVRGFPAVRGTGDRVTRLAVAAASAATADAGLVPWAGDPARAGVCFGTLLGSRAALEPAVTRFHRAGAHGTATGGADAPAVQPPPVVGLADAVAREHGFLGPGSVVATACASGNSALAYAAEAIRAGRADVMVAGGAEELSAGIMMMFASLRSLTDDALRPFDRNRSGLVVSEGAAALVLESYEHARARGARVYAELAGWASACDAHHMTAPHPEGRGARRSLERALAMAGVAREQVGHISAHGTGTPSNDVVEAAAVRAVFGDGGPALSSLKGALGHTQGAASAIEAVACVLALRDGVIPPTANLVDPDPACPVDLVYGAAREAPLDVVVNNAFGFGGNTACTVFTRPGLGRNAG</sequence>
<dbReference type="PROSITE" id="PS52004">
    <property type="entry name" value="KS3_2"/>
    <property type="match status" value="1"/>
</dbReference>
<comment type="caution">
    <text evidence="5">The sequence shown here is derived from an EMBL/GenBank/DDBJ whole genome shotgun (WGS) entry which is preliminary data.</text>
</comment>
<reference evidence="6" key="1">
    <citation type="journal article" date="2019" name="Int. J. Syst. Evol. Microbiol.">
        <title>The Global Catalogue of Microorganisms (GCM) 10K type strain sequencing project: providing services to taxonomists for standard genome sequencing and annotation.</title>
        <authorList>
            <consortium name="The Broad Institute Genomics Platform"/>
            <consortium name="The Broad Institute Genome Sequencing Center for Infectious Disease"/>
            <person name="Wu L."/>
            <person name="Ma J."/>
        </authorList>
    </citation>
    <scope>NUCLEOTIDE SEQUENCE [LARGE SCALE GENOMIC DNA]</scope>
    <source>
        <strain evidence="6">JCM 4253</strain>
    </source>
</reference>
<dbReference type="PANTHER" id="PTHR11712:SF336">
    <property type="entry name" value="3-OXOACYL-[ACYL-CARRIER-PROTEIN] SYNTHASE, MITOCHONDRIAL"/>
    <property type="match status" value="1"/>
</dbReference>
<evidence type="ECO:0000259" key="4">
    <source>
        <dbReference type="PROSITE" id="PS52004"/>
    </source>
</evidence>
<dbReference type="CDD" id="cd00834">
    <property type="entry name" value="KAS_I_II"/>
    <property type="match status" value="1"/>
</dbReference>
<dbReference type="InterPro" id="IPR020841">
    <property type="entry name" value="PKS_Beta-ketoAc_synthase_dom"/>
</dbReference>
<evidence type="ECO:0000256" key="1">
    <source>
        <dbReference type="ARBA" id="ARBA00008467"/>
    </source>
</evidence>
<comment type="similarity">
    <text evidence="1 3">Belongs to the thiolase-like superfamily. Beta-ketoacyl-ACP synthases family.</text>
</comment>
<feature type="domain" description="Ketosynthase family 3 (KS3)" evidence="4">
    <location>
        <begin position="7"/>
        <end position="404"/>
    </location>
</feature>
<dbReference type="SUPFAM" id="SSF53901">
    <property type="entry name" value="Thiolase-like"/>
    <property type="match status" value="2"/>
</dbReference>
<evidence type="ECO:0000313" key="6">
    <source>
        <dbReference type="Proteomes" id="UP000619355"/>
    </source>
</evidence>
<evidence type="ECO:0000256" key="3">
    <source>
        <dbReference type="RuleBase" id="RU003694"/>
    </source>
</evidence>
<dbReference type="RefSeq" id="WP_189984801.1">
    <property type="nucleotide sequence ID" value="NZ_BNBF01000018.1"/>
</dbReference>
<dbReference type="SMART" id="SM00825">
    <property type="entry name" value="PKS_KS"/>
    <property type="match status" value="1"/>
</dbReference>
<evidence type="ECO:0000313" key="5">
    <source>
        <dbReference type="EMBL" id="GHG63456.1"/>
    </source>
</evidence>
<dbReference type="EMBL" id="BNBF01000018">
    <property type="protein sequence ID" value="GHG63456.1"/>
    <property type="molecule type" value="Genomic_DNA"/>
</dbReference>
<proteinExistence type="inferred from homology"/>
<dbReference type="GO" id="GO:0004315">
    <property type="term" value="F:3-oxoacyl-[acyl-carrier-protein] synthase activity"/>
    <property type="evidence" value="ECO:0007669"/>
    <property type="project" value="TreeGrafter"/>
</dbReference>
<evidence type="ECO:0000256" key="2">
    <source>
        <dbReference type="ARBA" id="ARBA00022679"/>
    </source>
</evidence>
<dbReference type="InterPro" id="IPR014031">
    <property type="entry name" value="Ketoacyl_synth_C"/>
</dbReference>
<dbReference type="Gene3D" id="3.40.47.10">
    <property type="match status" value="1"/>
</dbReference>
<dbReference type="InterPro" id="IPR016039">
    <property type="entry name" value="Thiolase-like"/>
</dbReference>
<dbReference type="Pfam" id="PF02801">
    <property type="entry name" value="Ketoacyl-synt_C"/>
    <property type="match status" value="1"/>
</dbReference>
<organism evidence="5 6">
    <name type="scientific">Streptomyces capoamus</name>
    <dbReference type="NCBI Taxonomy" id="68183"/>
    <lineage>
        <taxon>Bacteria</taxon>
        <taxon>Bacillati</taxon>
        <taxon>Actinomycetota</taxon>
        <taxon>Actinomycetes</taxon>
        <taxon>Kitasatosporales</taxon>
        <taxon>Streptomycetaceae</taxon>
        <taxon>Streptomyces</taxon>
    </lineage>
</organism>
<gene>
    <name evidence="5" type="ORF">GCM10018980_54040</name>
</gene>
<dbReference type="InterPro" id="IPR014030">
    <property type="entry name" value="Ketoacyl_synth_N"/>
</dbReference>
<keyword evidence="6" id="KW-1185">Reference proteome</keyword>
<dbReference type="Proteomes" id="UP000619355">
    <property type="component" value="Unassembled WGS sequence"/>
</dbReference>